<dbReference type="GO" id="GO:0008270">
    <property type="term" value="F:zinc ion binding"/>
    <property type="evidence" value="ECO:0007669"/>
    <property type="project" value="UniProtKB-KW"/>
</dbReference>
<sequence length="1566" mass="175464">MAADSMDGDNTATGSADAKATDSASATSKKRFQETMLKKQLTVKQADSATDSENYTENDLNTSSDWLSATATPTPTPSHRSSLKRDLMLLKSALSPKYWDISDSDDTTRSTRRRNHLTLNSSSEVHIKDNQRKTPTRTVPTVQLYPNSTSFISPIDKLLIKNGASSPNSTGFEADAEEAATQPQRRQIKRKQKRVSKSKVPTADLAKAVEKVKSPEQVKENSQDNTKAESPKTKAQKTETASGVEPLPIINEADKKRGTEDDSVIDKHEETMPSTISDSGMQDIPKEYNATDTIEATSSELVEQPPEEHSLPPNGSQVELECTQLSDPMTHVQVNAKRERSSTNDSGVQDTPKEDMEVEMINPSAEEHAQQTARNQVLSENESQVDILFTQPAKTSTEVKFNSKDASKSPSESLESSRVIITETENSIKSPSSISIDSAKGSSIINDSSWPTYQVGDLYWGRLFSFCYWPCMVCPDPTGQIVGNMPTHSIRKSLDNTPLPIQVHVRFFADNARRNWIKQENLLAFAGLKAYEALREEVRIKYGMKNSKYRQMVPKMSKLATWHKALEEAKMVDAVPYAERLEKFYQIYESSITTNKQKRKRTNSMLPDTALSTSDVGSSLYDSTDNLYAKPLLLTTVKRERSESPYSPAFSPVKTNHQPKRRKLIEVADVPASAGTENLPVTPPSTDPHNDLNWSGSGNLNNAEKIEFQQLFEAVKDYVMVHKQDDKVEKCVLAVVRNIWSLKQLQLRERERDTANDQETAVESAVETDAELLERAVESRASAVESLESASLDLSQVVGSKRLSQRLKTLKARRSNTPIIPPRNAITPLPRERAISEQPKVKKVMNRPIDEVIEDIMRLDRKSLFKGVSREPVCKYCYEPGGNLKRCARNCNNWLHDECLDRHKAGPTFKINKKGVAVKPLTKDEALSNASTPLNSASPISDVELHVTAEAESQTPIVCHECETNAPDPCCICHQVLAVPTTPPTSPIKATNNDDEPTTSAAAFAKGMLEDPHKLLACNHPMCNRKFHPSCCKYWPQASITKNNIRCPMHVCHTCVSDDPQGKYQQLSHTKLAKCVKCPATYHIDGLCIPAGSRILTMTHIICPRHYTAKGDKNLNVLWCYICVKGGELLCCETCPIAVHARCRNIPIKPHESYICEECESGRLPLYGEIVWAKFNYFRWWPAIILPPSEIPSNILKKAHGPNDFVVRFFGTHDHGWISRRRVYLYIEGDEGDSSKTKSRKRLNYLDAAYAVGVVEASRFMKIIKAHRQEQAVSHMASSKMHPPHYVRIKANKPVPPVRFVYNEEDVSVCECKPDQENPCGPESGCLNRMLYHECNPEFCPAGNRCENRMFETRKSPRFDVVYMNQRGFGLVCREPIAEGSFVVEYVGEVINRAEFRQRLEQKSRNRDENYYFLGVEPDFIIDAGPKGNLARFMNHSCEPNCETQKWNVNSINRVGLFAIKDIPADTELTFNYLWDDLMNGSKKACFCGAERCSGNIGGKLKDEPTKEINGQQSNNKVISKLKPLKRLQNGKASSLRIRVKGTKKIAGKKPKAKHINADDEDGTIT</sequence>
<dbReference type="InterPro" id="IPR046341">
    <property type="entry name" value="SET_dom_sf"/>
</dbReference>
<dbReference type="Gene3D" id="2.30.30.140">
    <property type="match status" value="2"/>
</dbReference>
<name>A0A6J2T824_DROLE</name>
<feature type="region of interest" description="Disordered" evidence="14">
    <location>
        <begin position="169"/>
        <end position="284"/>
    </location>
</feature>
<protein>
    <submittedName>
        <fullName evidence="21">Probable histone-lysine N-methyltransferase Mes-4 isoform X1</fullName>
    </submittedName>
</protein>
<dbReference type="SUPFAM" id="SSF63748">
    <property type="entry name" value="Tudor/PWWP/MBT"/>
    <property type="match status" value="2"/>
</dbReference>
<dbReference type="Pfam" id="PF00856">
    <property type="entry name" value="SET"/>
    <property type="match status" value="1"/>
</dbReference>
<dbReference type="GO" id="GO:0032259">
    <property type="term" value="P:methylation"/>
    <property type="evidence" value="ECO:0007669"/>
    <property type="project" value="UniProtKB-KW"/>
</dbReference>
<dbReference type="InterPro" id="IPR006560">
    <property type="entry name" value="AWS_dom"/>
</dbReference>
<dbReference type="CDD" id="cd15566">
    <property type="entry name" value="PHD3_NSD"/>
    <property type="match status" value="1"/>
</dbReference>
<feature type="compositionally biased region" description="Low complexity" evidence="14">
    <location>
        <begin position="408"/>
        <end position="417"/>
    </location>
</feature>
<dbReference type="SMART" id="SM00293">
    <property type="entry name" value="PWWP"/>
    <property type="match status" value="2"/>
</dbReference>
<evidence type="ECO:0000259" key="19">
    <source>
        <dbReference type="PROSITE" id="PS51215"/>
    </source>
</evidence>
<feature type="domain" description="PHD-type" evidence="15">
    <location>
        <begin position="1117"/>
        <end position="1162"/>
    </location>
</feature>
<dbReference type="RefSeq" id="XP_030371425.1">
    <property type="nucleotide sequence ID" value="XM_030515565.1"/>
</dbReference>
<dbReference type="InterPro" id="IPR019786">
    <property type="entry name" value="Zinc_finger_PHD-type_CS"/>
</dbReference>
<dbReference type="CDD" id="cd15565">
    <property type="entry name" value="PHD2_NSD"/>
    <property type="match status" value="1"/>
</dbReference>
<keyword evidence="3" id="KW-0158">Chromosome</keyword>
<dbReference type="SUPFAM" id="SSF82199">
    <property type="entry name" value="SET domain"/>
    <property type="match status" value="1"/>
</dbReference>
<dbReference type="Gene3D" id="3.30.40.10">
    <property type="entry name" value="Zinc/RING finger domain, C3HC4 (zinc finger)"/>
    <property type="match status" value="1"/>
</dbReference>
<dbReference type="PROSITE" id="PS01359">
    <property type="entry name" value="ZF_PHD_1"/>
    <property type="match status" value="1"/>
</dbReference>
<keyword evidence="7" id="KW-0949">S-adenosyl-L-methionine</keyword>
<feature type="compositionally biased region" description="Basic residues" evidence="14">
    <location>
        <begin position="1545"/>
        <end position="1555"/>
    </location>
</feature>
<dbReference type="GO" id="GO:0140938">
    <property type="term" value="F:histone H3 methyltransferase activity"/>
    <property type="evidence" value="ECO:0007669"/>
    <property type="project" value="UniProtKB-ARBA"/>
</dbReference>
<evidence type="ECO:0000256" key="6">
    <source>
        <dbReference type="ARBA" id="ARBA00022679"/>
    </source>
</evidence>
<feature type="region of interest" description="Disordered" evidence="14">
    <location>
        <begin position="333"/>
        <end position="354"/>
    </location>
</feature>
<keyword evidence="8" id="KW-0479">Metal-binding</keyword>
<keyword evidence="4" id="KW-0597">Phosphoprotein</keyword>
<dbReference type="GO" id="GO:0005694">
    <property type="term" value="C:chromosome"/>
    <property type="evidence" value="ECO:0007669"/>
    <property type="project" value="UniProtKB-SubCell"/>
</dbReference>
<organism evidence="20 21">
    <name type="scientific">Drosophila lebanonensis</name>
    <name type="common">Fruit fly</name>
    <name type="synonym">Scaptodrosophila lebanonensis</name>
    <dbReference type="NCBI Taxonomy" id="7225"/>
    <lineage>
        <taxon>Eukaryota</taxon>
        <taxon>Metazoa</taxon>
        <taxon>Ecdysozoa</taxon>
        <taxon>Arthropoda</taxon>
        <taxon>Hexapoda</taxon>
        <taxon>Insecta</taxon>
        <taxon>Pterygota</taxon>
        <taxon>Neoptera</taxon>
        <taxon>Endopterygota</taxon>
        <taxon>Diptera</taxon>
        <taxon>Brachycera</taxon>
        <taxon>Muscomorpha</taxon>
        <taxon>Ephydroidea</taxon>
        <taxon>Drosophilidae</taxon>
        <taxon>Scaptodrosophila</taxon>
    </lineage>
</organism>
<keyword evidence="5" id="KW-0489">Methyltransferase</keyword>
<dbReference type="GeneID" id="115621793"/>
<feature type="region of interest" description="Disordered" evidence="14">
    <location>
        <begin position="1"/>
        <end position="83"/>
    </location>
</feature>
<feature type="domain" description="PWWP" evidence="17">
    <location>
        <begin position="1167"/>
        <end position="1229"/>
    </location>
</feature>
<evidence type="ECO:0000256" key="4">
    <source>
        <dbReference type="ARBA" id="ARBA00022553"/>
    </source>
</evidence>
<accession>A0A6J2T824</accession>
<dbReference type="CDD" id="cd15567">
    <property type="entry name" value="PHD4_NSD"/>
    <property type="match status" value="1"/>
</dbReference>
<reference evidence="21" key="1">
    <citation type="submission" date="2025-08" db="UniProtKB">
        <authorList>
            <consortium name="RefSeq"/>
        </authorList>
    </citation>
    <scope>IDENTIFICATION</scope>
    <source>
        <strain evidence="21">11010-0011.00</strain>
        <tissue evidence="21">Whole body</tissue>
    </source>
</reference>
<feature type="region of interest" description="Disordered" evidence="14">
    <location>
        <begin position="101"/>
        <end position="137"/>
    </location>
</feature>
<feature type="compositionally biased region" description="Polar residues" evidence="14">
    <location>
        <begin position="42"/>
        <end position="67"/>
    </location>
</feature>
<evidence type="ECO:0000256" key="8">
    <source>
        <dbReference type="ARBA" id="ARBA00022723"/>
    </source>
</evidence>
<dbReference type="InterPro" id="IPR000313">
    <property type="entry name" value="PWWP_dom"/>
</dbReference>
<feature type="region of interest" description="Disordered" evidence="14">
    <location>
        <begin position="298"/>
        <end position="317"/>
    </location>
</feature>
<dbReference type="InterPro" id="IPR013083">
    <property type="entry name" value="Znf_RING/FYVE/PHD"/>
</dbReference>
<dbReference type="Pfam" id="PF00855">
    <property type="entry name" value="PWWP"/>
    <property type="match status" value="2"/>
</dbReference>
<feature type="compositionally biased region" description="Basic residues" evidence="14">
    <location>
        <begin position="186"/>
        <end position="197"/>
    </location>
</feature>
<dbReference type="PROSITE" id="PS50016">
    <property type="entry name" value="ZF_PHD_2"/>
    <property type="match status" value="1"/>
</dbReference>
<dbReference type="OrthoDB" id="422362at2759"/>
<keyword evidence="12" id="KW-0539">Nucleus</keyword>
<dbReference type="SMART" id="SM00570">
    <property type="entry name" value="AWS"/>
    <property type="match status" value="1"/>
</dbReference>
<evidence type="ECO:0000313" key="20">
    <source>
        <dbReference type="Proteomes" id="UP000504634"/>
    </source>
</evidence>
<evidence type="ECO:0000313" key="21">
    <source>
        <dbReference type="RefSeq" id="XP_030371425.1"/>
    </source>
</evidence>
<evidence type="ECO:0000256" key="10">
    <source>
        <dbReference type="ARBA" id="ARBA00022833"/>
    </source>
</evidence>
<dbReference type="PROSITE" id="PS50812">
    <property type="entry name" value="PWWP"/>
    <property type="match status" value="2"/>
</dbReference>
<feature type="compositionally biased region" description="Basic and acidic residues" evidence="14">
    <location>
        <begin position="252"/>
        <end position="271"/>
    </location>
</feature>
<feature type="compositionally biased region" description="Low complexity" evidence="14">
    <location>
        <begin position="11"/>
        <end position="27"/>
    </location>
</feature>
<dbReference type="InterPro" id="IPR050777">
    <property type="entry name" value="SET2_Histone-Lys_MeTrsfase"/>
</dbReference>
<evidence type="ECO:0000256" key="14">
    <source>
        <dbReference type="SAM" id="MobiDB-lite"/>
    </source>
</evidence>
<dbReference type="GO" id="GO:0016279">
    <property type="term" value="F:protein-lysine N-methyltransferase activity"/>
    <property type="evidence" value="ECO:0007669"/>
    <property type="project" value="UniProtKB-ARBA"/>
</dbReference>
<dbReference type="InterPro" id="IPR001214">
    <property type="entry name" value="SET_dom"/>
</dbReference>
<dbReference type="InterPro" id="IPR011011">
    <property type="entry name" value="Znf_FYVE_PHD"/>
</dbReference>
<dbReference type="Proteomes" id="UP000504634">
    <property type="component" value="Unplaced"/>
</dbReference>
<comment type="subcellular location">
    <subcellularLocation>
        <location evidence="2">Chromosome</location>
    </subcellularLocation>
    <subcellularLocation>
        <location evidence="1">Nucleus</location>
    </subcellularLocation>
</comment>
<evidence type="ECO:0000256" key="3">
    <source>
        <dbReference type="ARBA" id="ARBA00022454"/>
    </source>
</evidence>
<gene>
    <name evidence="21" type="primary">LOC115621793</name>
</gene>
<dbReference type="InterPro" id="IPR019787">
    <property type="entry name" value="Znf_PHD-finger"/>
</dbReference>
<dbReference type="PANTHER" id="PTHR22884">
    <property type="entry name" value="SET DOMAIN PROTEINS"/>
    <property type="match status" value="1"/>
</dbReference>
<dbReference type="CDD" id="cd05838">
    <property type="entry name" value="PWWP_NSD_rpt2"/>
    <property type="match status" value="1"/>
</dbReference>
<dbReference type="PROSITE" id="PS50280">
    <property type="entry name" value="SET"/>
    <property type="match status" value="1"/>
</dbReference>
<evidence type="ECO:0000259" key="18">
    <source>
        <dbReference type="PROSITE" id="PS50868"/>
    </source>
</evidence>
<dbReference type="SUPFAM" id="SSF57903">
    <property type="entry name" value="FYVE/PHD zinc finger"/>
    <property type="match status" value="1"/>
</dbReference>
<dbReference type="FunFam" id="2.30.30.140:FF:000099">
    <property type="entry name" value="Histone-lysine N-methyltransferase"/>
    <property type="match status" value="1"/>
</dbReference>
<evidence type="ECO:0000259" key="17">
    <source>
        <dbReference type="PROSITE" id="PS50812"/>
    </source>
</evidence>
<feature type="domain" description="Post-SET" evidence="18">
    <location>
        <begin position="1482"/>
        <end position="1498"/>
    </location>
</feature>
<keyword evidence="10" id="KW-0862">Zinc</keyword>
<keyword evidence="11" id="KW-0156">Chromatin regulator</keyword>
<evidence type="ECO:0000256" key="13">
    <source>
        <dbReference type="PROSITE-ProRule" id="PRU00146"/>
    </source>
</evidence>
<dbReference type="GO" id="GO:0005634">
    <property type="term" value="C:nucleus"/>
    <property type="evidence" value="ECO:0007669"/>
    <property type="project" value="UniProtKB-SubCell"/>
</dbReference>
<keyword evidence="6" id="KW-0808">Transferase</keyword>
<feature type="domain" description="PWWP" evidence="17">
    <location>
        <begin position="455"/>
        <end position="528"/>
    </location>
</feature>
<dbReference type="InterPro" id="IPR003616">
    <property type="entry name" value="Post-SET_dom"/>
</dbReference>
<feature type="domain" description="SET" evidence="16">
    <location>
        <begin position="1349"/>
        <end position="1474"/>
    </location>
</feature>
<evidence type="ECO:0000256" key="9">
    <source>
        <dbReference type="ARBA" id="ARBA00022771"/>
    </source>
</evidence>
<dbReference type="Gene3D" id="2.170.270.10">
    <property type="entry name" value="SET domain"/>
    <property type="match status" value="1"/>
</dbReference>
<dbReference type="InterPro" id="IPR055198">
    <property type="entry name" value="NSD_PHD"/>
</dbReference>
<dbReference type="PROSITE" id="PS51215">
    <property type="entry name" value="AWS"/>
    <property type="match status" value="1"/>
</dbReference>
<proteinExistence type="predicted"/>
<evidence type="ECO:0000256" key="11">
    <source>
        <dbReference type="ARBA" id="ARBA00022853"/>
    </source>
</evidence>
<dbReference type="FunFam" id="2.170.270.10:FF:000057">
    <property type="entry name" value="Histone-lysine N-methyltransferase"/>
    <property type="match status" value="1"/>
</dbReference>
<dbReference type="PROSITE" id="PS50868">
    <property type="entry name" value="POST_SET"/>
    <property type="match status" value="1"/>
</dbReference>
<dbReference type="Pfam" id="PF17907">
    <property type="entry name" value="AWS"/>
    <property type="match status" value="1"/>
</dbReference>
<evidence type="ECO:0000256" key="7">
    <source>
        <dbReference type="ARBA" id="ARBA00022691"/>
    </source>
</evidence>
<evidence type="ECO:0000259" key="16">
    <source>
        <dbReference type="PROSITE" id="PS50280"/>
    </source>
</evidence>
<dbReference type="SMART" id="SM00317">
    <property type="entry name" value="SET"/>
    <property type="match status" value="1"/>
</dbReference>
<feature type="region of interest" description="Disordered" evidence="14">
    <location>
        <begin position="396"/>
        <end position="417"/>
    </location>
</feature>
<dbReference type="InterPro" id="IPR001965">
    <property type="entry name" value="Znf_PHD"/>
</dbReference>
<evidence type="ECO:0000256" key="12">
    <source>
        <dbReference type="ARBA" id="ARBA00023242"/>
    </source>
</evidence>
<dbReference type="CDD" id="cd20144">
    <property type="entry name" value="PWWP_NSD_rpt1"/>
    <property type="match status" value="1"/>
</dbReference>
<feature type="compositionally biased region" description="Basic and acidic residues" evidence="14">
    <location>
        <begin position="207"/>
        <end position="232"/>
    </location>
</feature>
<evidence type="ECO:0000256" key="5">
    <source>
        <dbReference type="ARBA" id="ARBA00022603"/>
    </source>
</evidence>
<feature type="region of interest" description="Disordered" evidence="14">
    <location>
        <begin position="1545"/>
        <end position="1566"/>
    </location>
</feature>
<dbReference type="Pfam" id="PF22908">
    <property type="entry name" value="PHD_NSD"/>
    <property type="match status" value="1"/>
</dbReference>
<dbReference type="CTD" id="43351"/>
<evidence type="ECO:0000259" key="15">
    <source>
        <dbReference type="PROSITE" id="PS50016"/>
    </source>
</evidence>
<evidence type="ECO:0000256" key="1">
    <source>
        <dbReference type="ARBA" id="ARBA00004123"/>
    </source>
</evidence>
<feature type="domain" description="AWS" evidence="19">
    <location>
        <begin position="1305"/>
        <end position="1355"/>
    </location>
</feature>
<dbReference type="SMART" id="SM00249">
    <property type="entry name" value="PHD"/>
    <property type="match status" value="3"/>
</dbReference>
<keyword evidence="9 13" id="KW-0863">Zinc-finger</keyword>
<keyword evidence="20" id="KW-1185">Reference proteome</keyword>
<evidence type="ECO:0000256" key="2">
    <source>
        <dbReference type="ARBA" id="ARBA00004286"/>
    </source>
</evidence>